<feature type="domain" description="PAC" evidence="3">
    <location>
        <begin position="487"/>
        <end position="540"/>
    </location>
</feature>
<evidence type="ECO:0000259" key="3">
    <source>
        <dbReference type="PROSITE" id="PS50113"/>
    </source>
</evidence>
<dbReference type="NCBIfam" id="TIGR00229">
    <property type="entry name" value="sensory_box"/>
    <property type="match status" value="1"/>
</dbReference>
<dbReference type="NCBIfam" id="TIGR00254">
    <property type="entry name" value="GGDEF"/>
    <property type="match status" value="1"/>
</dbReference>
<keyword evidence="1" id="KW-1133">Transmembrane helix</keyword>
<feature type="transmembrane region" description="Helical" evidence="1">
    <location>
        <begin position="12"/>
        <end position="31"/>
    </location>
</feature>
<organism evidence="5 6">
    <name type="scientific">Halanaerobacter jeridensis</name>
    <dbReference type="NCBI Taxonomy" id="706427"/>
    <lineage>
        <taxon>Bacteria</taxon>
        <taxon>Bacillati</taxon>
        <taxon>Bacillota</taxon>
        <taxon>Clostridia</taxon>
        <taxon>Halanaerobiales</taxon>
        <taxon>Halobacteroidaceae</taxon>
        <taxon>Halanaerobacter</taxon>
    </lineage>
</organism>
<dbReference type="InterPro" id="IPR043128">
    <property type="entry name" value="Rev_trsase/Diguanyl_cyclase"/>
</dbReference>
<dbReference type="Gene3D" id="3.30.70.270">
    <property type="match status" value="1"/>
</dbReference>
<dbReference type="Proteomes" id="UP000774000">
    <property type="component" value="Unassembled WGS sequence"/>
</dbReference>
<comment type="caution">
    <text evidence="5">The sequence shown here is derived from an EMBL/GenBank/DDBJ whole genome shotgun (WGS) entry which is preliminary data.</text>
</comment>
<dbReference type="InterPro" id="IPR000700">
    <property type="entry name" value="PAS-assoc_C"/>
</dbReference>
<gene>
    <name evidence="5" type="ORF">JOC47_000564</name>
</gene>
<dbReference type="SUPFAM" id="SSF55073">
    <property type="entry name" value="Nucleotide cyclase"/>
    <property type="match status" value="1"/>
</dbReference>
<keyword evidence="1" id="KW-0812">Transmembrane</keyword>
<keyword evidence="6" id="KW-1185">Reference proteome</keyword>
<dbReference type="SMART" id="SM00086">
    <property type="entry name" value="PAC"/>
    <property type="match status" value="1"/>
</dbReference>
<dbReference type="InterPro" id="IPR000160">
    <property type="entry name" value="GGDEF_dom"/>
</dbReference>
<dbReference type="PANTHER" id="PTHR46663:SF3">
    <property type="entry name" value="SLL0267 PROTEIN"/>
    <property type="match status" value="1"/>
</dbReference>
<dbReference type="CDD" id="cd00130">
    <property type="entry name" value="PAS"/>
    <property type="match status" value="1"/>
</dbReference>
<keyword evidence="1" id="KW-0472">Membrane</keyword>
<dbReference type="CDD" id="cd01949">
    <property type="entry name" value="GGDEF"/>
    <property type="match status" value="1"/>
</dbReference>
<accession>A0A938XRZ4</accession>
<dbReference type="SUPFAM" id="SSF55785">
    <property type="entry name" value="PYP-like sensor domain (PAS domain)"/>
    <property type="match status" value="2"/>
</dbReference>
<feature type="transmembrane region" description="Helical" evidence="1">
    <location>
        <begin position="235"/>
        <end position="257"/>
    </location>
</feature>
<dbReference type="InterPro" id="IPR001610">
    <property type="entry name" value="PAC"/>
</dbReference>
<evidence type="ECO:0000259" key="4">
    <source>
        <dbReference type="PROSITE" id="PS50887"/>
    </source>
</evidence>
<evidence type="ECO:0000259" key="2">
    <source>
        <dbReference type="PROSITE" id="PS50112"/>
    </source>
</evidence>
<feature type="domain" description="GGDEF" evidence="4">
    <location>
        <begin position="569"/>
        <end position="693"/>
    </location>
</feature>
<dbReference type="Gene3D" id="3.30.450.20">
    <property type="entry name" value="PAS domain"/>
    <property type="match status" value="2"/>
</dbReference>
<dbReference type="PROSITE" id="PS50112">
    <property type="entry name" value="PAS"/>
    <property type="match status" value="1"/>
</dbReference>
<name>A0A938XRZ4_9FIRM</name>
<dbReference type="InterPro" id="IPR052163">
    <property type="entry name" value="DGC-Regulatory_Protein"/>
</dbReference>
<evidence type="ECO:0000256" key="1">
    <source>
        <dbReference type="SAM" id="Phobius"/>
    </source>
</evidence>
<dbReference type="SMART" id="SM00091">
    <property type="entry name" value="PAS"/>
    <property type="match status" value="2"/>
</dbReference>
<dbReference type="InterPro" id="IPR035965">
    <property type="entry name" value="PAS-like_dom_sf"/>
</dbReference>
<reference evidence="5" key="1">
    <citation type="submission" date="2021-01" db="EMBL/GenBank/DDBJ databases">
        <title>Genomic Encyclopedia of Type Strains, Phase IV (KMG-IV): sequencing the most valuable type-strain genomes for metagenomic binning, comparative biology and taxonomic classification.</title>
        <authorList>
            <person name="Goeker M."/>
        </authorList>
    </citation>
    <scope>NUCLEOTIDE SEQUENCE</scope>
    <source>
        <strain evidence="5">DSM 23230</strain>
    </source>
</reference>
<dbReference type="Pfam" id="PF00990">
    <property type="entry name" value="GGDEF"/>
    <property type="match status" value="1"/>
</dbReference>
<dbReference type="AlphaFoldDB" id="A0A938XRZ4"/>
<dbReference type="Pfam" id="PF08447">
    <property type="entry name" value="PAS_3"/>
    <property type="match status" value="1"/>
</dbReference>
<dbReference type="EMBL" id="JAFBDQ010000002">
    <property type="protein sequence ID" value="MBM7555739.1"/>
    <property type="molecule type" value="Genomic_DNA"/>
</dbReference>
<dbReference type="PROSITE" id="PS50887">
    <property type="entry name" value="GGDEF"/>
    <property type="match status" value="1"/>
</dbReference>
<dbReference type="SMART" id="SM00267">
    <property type="entry name" value="GGDEF"/>
    <property type="match status" value="1"/>
</dbReference>
<dbReference type="PROSITE" id="PS50113">
    <property type="entry name" value="PAC"/>
    <property type="match status" value="1"/>
</dbReference>
<dbReference type="RefSeq" id="WP_204700459.1">
    <property type="nucleotide sequence ID" value="NZ_JAFBDQ010000002.1"/>
</dbReference>
<evidence type="ECO:0000313" key="5">
    <source>
        <dbReference type="EMBL" id="MBM7555739.1"/>
    </source>
</evidence>
<sequence length="693" mass="81505">MERIFRNLKYVMIGAFIFVIIFFYFMVYTPLKDELETSLTNEFKKELSIIELDVENHFKQQIEDMKSLSSRTMIRKKLYQYQQEQITLEELQEYTQPKYVDGIKALDDLIGAYRISNQQIVAKCGQTEIINLERYYQSENKKSKLEIFPQQKMAIISSPIYEQNELLGYDIASFDLSEVFKRLDSSDINYSIVHSAPATNIFQQSKDKIESFRRILNTHYFLKAEMPKNDLYNTLYNFSMLLIVVIIIIIVIIGMTFKFVIDKTSKQVINELEDKNQKIQQALEYHQKYEKLFNNINSGVAVYEAVNDGADFKFVDINKQGQEIDNVDKKELIGKSIKEAFPAVEEFGLFAVLQRVYQTGEAEKFPITEYEDNRMTGYRENYIYKLSTDEVVAVYDDVTEEKRKEEELEETKNRLEMAIEGANLGLWDWNKNTGEIEINDNWLEMLGYEDKEAVQTYQQWKSKIHPEDKKRVLKKLNQHTHGQDSYYESEYRLKTKSGNWKWIKAIGKVMEKDENDNPLRIVGIHQDIDDRKKAEEQIKYLSFHDELTGVYNRRYFENEQERLNSSRRLPISIIIGDMDGLKYINDNYGHQKGDKYIKKVAEIFELVTREEDVVARVGGDEFAVLLPETDADAAEKFCQRFDEKIIKFNKEHQLVTSLEVSLGYATKTKDTQDLKKVFDQADQAMYKNKENGR</sequence>
<protein>
    <submittedName>
        <fullName evidence="5">Diguanylate cyclase (GGDEF)-like protein/PAS domain S-box-containing protein</fullName>
    </submittedName>
</protein>
<dbReference type="FunFam" id="3.30.70.270:FF:000001">
    <property type="entry name" value="Diguanylate cyclase domain protein"/>
    <property type="match status" value="1"/>
</dbReference>
<evidence type="ECO:0000313" key="6">
    <source>
        <dbReference type="Proteomes" id="UP000774000"/>
    </source>
</evidence>
<feature type="domain" description="PAS" evidence="2">
    <location>
        <begin position="411"/>
        <end position="483"/>
    </location>
</feature>
<dbReference type="InterPro" id="IPR029787">
    <property type="entry name" value="Nucleotide_cyclase"/>
</dbReference>
<dbReference type="InterPro" id="IPR013655">
    <property type="entry name" value="PAS_fold_3"/>
</dbReference>
<proteinExistence type="predicted"/>
<dbReference type="PANTHER" id="PTHR46663">
    <property type="entry name" value="DIGUANYLATE CYCLASE DGCT-RELATED"/>
    <property type="match status" value="1"/>
</dbReference>
<dbReference type="InterPro" id="IPR000014">
    <property type="entry name" value="PAS"/>
</dbReference>